<sequence length="88" mass="10307">MAWLLLQLDNKIKIAEVPSGLPENIVLRSHFRIIKAFYQFLPKLVTAKIPSLNNSLKNLRSIRLIEIFKINFYKMKQFGQDQHKIGNL</sequence>
<dbReference type="EMBL" id="CAJZBQ010000020">
    <property type="protein sequence ID" value="CAG9317976.1"/>
    <property type="molecule type" value="Genomic_DNA"/>
</dbReference>
<reference evidence="1" key="1">
    <citation type="submission" date="2021-09" db="EMBL/GenBank/DDBJ databases">
        <authorList>
            <consortium name="AG Swart"/>
            <person name="Singh M."/>
            <person name="Singh A."/>
            <person name="Seah K."/>
            <person name="Emmerich C."/>
        </authorList>
    </citation>
    <scope>NUCLEOTIDE SEQUENCE</scope>
    <source>
        <strain evidence="1">ATCC30299</strain>
    </source>
</reference>
<keyword evidence="2" id="KW-1185">Reference proteome</keyword>
<name>A0AAU9IQY3_9CILI</name>
<gene>
    <name evidence="1" type="ORF">BSTOLATCC_MIC20461</name>
</gene>
<dbReference type="AlphaFoldDB" id="A0AAU9IQY3"/>
<dbReference type="Proteomes" id="UP001162131">
    <property type="component" value="Unassembled WGS sequence"/>
</dbReference>
<proteinExistence type="predicted"/>
<comment type="caution">
    <text evidence="1">The sequence shown here is derived from an EMBL/GenBank/DDBJ whole genome shotgun (WGS) entry which is preliminary data.</text>
</comment>
<organism evidence="1 2">
    <name type="scientific">Blepharisma stoltei</name>
    <dbReference type="NCBI Taxonomy" id="1481888"/>
    <lineage>
        <taxon>Eukaryota</taxon>
        <taxon>Sar</taxon>
        <taxon>Alveolata</taxon>
        <taxon>Ciliophora</taxon>
        <taxon>Postciliodesmatophora</taxon>
        <taxon>Heterotrichea</taxon>
        <taxon>Heterotrichida</taxon>
        <taxon>Blepharismidae</taxon>
        <taxon>Blepharisma</taxon>
    </lineage>
</organism>
<evidence type="ECO:0000313" key="1">
    <source>
        <dbReference type="EMBL" id="CAG9317976.1"/>
    </source>
</evidence>
<evidence type="ECO:0000313" key="2">
    <source>
        <dbReference type="Proteomes" id="UP001162131"/>
    </source>
</evidence>
<protein>
    <submittedName>
        <fullName evidence="1">Uncharacterized protein</fullName>
    </submittedName>
</protein>
<accession>A0AAU9IQY3</accession>